<dbReference type="Gene3D" id="3.40.1190.10">
    <property type="entry name" value="Mur-like, catalytic domain"/>
    <property type="match status" value="1"/>
</dbReference>
<reference evidence="15" key="1">
    <citation type="submission" date="2021-03" db="EMBL/GenBank/DDBJ databases">
        <title>Plesiomonas shigelloides zfcc0051, isolated from zebrafish feces.</title>
        <authorList>
            <person name="Vanderhoek Z."/>
            <person name="Gaulke C."/>
        </authorList>
    </citation>
    <scope>NUCLEOTIDE SEQUENCE</scope>
    <source>
        <strain evidence="15">Zfcc0051</strain>
    </source>
</reference>
<evidence type="ECO:0000256" key="6">
    <source>
        <dbReference type="ARBA" id="ARBA00022960"/>
    </source>
</evidence>
<evidence type="ECO:0000256" key="10">
    <source>
        <dbReference type="HAMAP-Rule" id="MF_02019"/>
    </source>
</evidence>
<dbReference type="InterPro" id="IPR004101">
    <property type="entry name" value="Mur_ligase_C"/>
</dbReference>
<dbReference type="GO" id="GO:0071555">
    <property type="term" value="P:cell wall organization"/>
    <property type="evidence" value="ECO:0007669"/>
    <property type="project" value="UniProtKB-KW"/>
</dbReference>
<keyword evidence="4 10" id="KW-0547">Nucleotide-binding</keyword>
<proteinExistence type="inferred from homology"/>
<dbReference type="InterPro" id="IPR051046">
    <property type="entry name" value="MurCDEF_CellWall_CoF430Synth"/>
</dbReference>
<comment type="subcellular location">
    <subcellularLocation>
        <location evidence="10 11">Cytoplasm</location>
    </subcellularLocation>
</comment>
<evidence type="ECO:0000256" key="1">
    <source>
        <dbReference type="ARBA" id="ARBA00022490"/>
    </source>
</evidence>
<keyword evidence="3 10" id="KW-0132">Cell division</keyword>
<dbReference type="HAMAP" id="MF_02019">
    <property type="entry name" value="MurF"/>
    <property type="match status" value="1"/>
</dbReference>
<accession>A0A8I1W7Z9</accession>
<dbReference type="InterPro" id="IPR036615">
    <property type="entry name" value="Mur_ligase_C_dom_sf"/>
</dbReference>
<protein>
    <recommendedName>
        <fullName evidence="10 11">UDP-N-acetylmuramoyl-tripeptide--D-alanyl-D-alanine ligase</fullName>
        <ecNumber evidence="10 11">6.3.2.10</ecNumber>
    </recommendedName>
    <alternativeName>
        <fullName evidence="10">D-alanyl-D-alanine-adding enzyme</fullName>
    </alternativeName>
</protein>
<dbReference type="PANTHER" id="PTHR43024:SF1">
    <property type="entry name" value="UDP-N-ACETYLMURAMOYL-TRIPEPTIDE--D-ALANYL-D-ALANINE LIGASE"/>
    <property type="match status" value="1"/>
</dbReference>
<organism evidence="15 16">
    <name type="scientific">Plesiomonas shigelloides</name>
    <name type="common">Aeromonas shigelloides</name>
    <dbReference type="NCBI Taxonomy" id="703"/>
    <lineage>
        <taxon>Bacteria</taxon>
        <taxon>Pseudomonadati</taxon>
        <taxon>Pseudomonadota</taxon>
        <taxon>Gammaproteobacteria</taxon>
        <taxon>Enterobacterales</taxon>
        <taxon>Enterobacteriaceae</taxon>
        <taxon>Plesiomonas</taxon>
    </lineage>
</organism>
<keyword evidence="5 10" id="KW-0067">ATP-binding</keyword>
<keyword evidence="7 10" id="KW-0573">Peptidoglycan synthesis</keyword>
<evidence type="ECO:0000256" key="8">
    <source>
        <dbReference type="ARBA" id="ARBA00023306"/>
    </source>
</evidence>
<evidence type="ECO:0000256" key="5">
    <source>
        <dbReference type="ARBA" id="ARBA00022840"/>
    </source>
</evidence>
<feature type="domain" description="Mur ligase N-terminal catalytic" evidence="12">
    <location>
        <begin position="28"/>
        <end position="76"/>
    </location>
</feature>
<keyword evidence="8 10" id="KW-0131">Cell cycle</keyword>
<comment type="function">
    <text evidence="10 11">Involved in cell wall formation. Catalyzes the final step in the synthesis of UDP-N-acetylmuramoyl-pentapeptide, the precursor of murein.</text>
</comment>
<keyword evidence="1 10" id="KW-0963">Cytoplasm</keyword>
<dbReference type="Proteomes" id="UP000664658">
    <property type="component" value="Unassembled WGS sequence"/>
</dbReference>
<dbReference type="NCBIfam" id="TIGR01143">
    <property type="entry name" value="murF"/>
    <property type="match status" value="1"/>
</dbReference>
<evidence type="ECO:0000256" key="4">
    <source>
        <dbReference type="ARBA" id="ARBA00022741"/>
    </source>
</evidence>
<dbReference type="SUPFAM" id="SSF63418">
    <property type="entry name" value="MurE/MurF N-terminal domain"/>
    <property type="match status" value="1"/>
</dbReference>
<keyword evidence="9 10" id="KW-0961">Cell wall biogenesis/degradation</keyword>
<dbReference type="GO" id="GO:0051301">
    <property type="term" value="P:cell division"/>
    <property type="evidence" value="ECO:0007669"/>
    <property type="project" value="UniProtKB-KW"/>
</dbReference>
<comment type="pathway">
    <text evidence="10 11">Cell wall biogenesis; peptidoglycan biosynthesis.</text>
</comment>
<dbReference type="InterPro" id="IPR013221">
    <property type="entry name" value="Mur_ligase_cen"/>
</dbReference>
<keyword evidence="2 10" id="KW-0436">Ligase</keyword>
<dbReference type="InterPro" id="IPR000713">
    <property type="entry name" value="Mur_ligase_N"/>
</dbReference>
<gene>
    <name evidence="10 15" type="primary">murF</name>
    <name evidence="15" type="ORF">J2R62_07275</name>
</gene>
<dbReference type="Pfam" id="PF02875">
    <property type="entry name" value="Mur_ligase_C"/>
    <property type="match status" value="1"/>
</dbReference>
<dbReference type="Gene3D" id="3.40.1390.10">
    <property type="entry name" value="MurE/MurF, N-terminal domain"/>
    <property type="match status" value="1"/>
</dbReference>
<feature type="domain" description="Mur ligase C-terminal" evidence="13">
    <location>
        <begin position="330"/>
        <end position="440"/>
    </location>
</feature>
<dbReference type="NCBIfam" id="NF008041">
    <property type="entry name" value="PRK10773.1"/>
    <property type="match status" value="1"/>
</dbReference>
<evidence type="ECO:0000259" key="12">
    <source>
        <dbReference type="Pfam" id="PF01225"/>
    </source>
</evidence>
<dbReference type="SUPFAM" id="SSF53244">
    <property type="entry name" value="MurD-like peptide ligases, peptide-binding domain"/>
    <property type="match status" value="1"/>
</dbReference>
<dbReference type="InterPro" id="IPR036565">
    <property type="entry name" value="Mur-like_cat_sf"/>
</dbReference>
<evidence type="ECO:0000256" key="9">
    <source>
        <dbReference type="ARBA" id="ARBA00023316"/>
    </source>
</evidence>
<dbReference type="PANTHER" id="PTHR43024">
    <property type="entry name" value="UDP-N-ACETYLMURAMOYL-TRIPEPTIDE--D-ALANYL-D-ALANINE LIGASE"/>
    <property type="match status" value="1"/>
</dbReference>
<dbReference type="RefSeq" id="WP_207541922.1">
    <property type="nucleotide sequence ID" value="NZ_JAFNAA010000006.1"/>
</dbReference>
<comment type="similarity">
    <text evidence="10">Belongs to the MurCDEF family. MurF subfamily.</text>
</comment>
<dbReference type="AlphaFoldDB" id="A0A8I1W7Z9"/>
<evidence type="ECO:0000256" key="3">
    <source>
        <dbReference type="ARBA" id="ARBA00022618"/>
    </source>
</evidence>
<name>A0A8I1W7Z9_PLESH</name>
<evidence type="ECO:0000313" key="16">
    <source>
        <dbReference type="Proteomes" id="UP000664658"/>
    </source>
</evidence>
<evidence type="ECO:0000256" key="11">
    <source>
        <dbReference type="RuleBase" id="RU004136"/>
    </source>
</evidence>
<keyword evidence="6 10" id="KW-0133">Cell shape</keyword>
<dbReference type="UniPathway" id="UPA00219"/>
<sequence length="458" mass="48216">MIALSLEQLAQVVGGKLLASAPEAQRSITEVTTDTRKVTAGALFIALRGERFDAHDFAAQAQEQGAAALLVERELPLAIAQIMVADTRLALGQLGHWVRTQCQARVVAMTGSSGKTTVKEMTAAILAQRGNVLYTAGNFNNDIGVPLTLLRLTREHDYAVMELGANHIGEIAYTTALVQPEAALVNNVMAAHLEGFGSLAGVRQAKGEIYQGLSATGTAIVNLDIDEHQSWQPALQGKTVRTWSMRQPADYTASDIRCARGLTTFTLHTPEGEQAIALPYPGLHNVSNALAAAALSIAVGASLSDVAAGLASLQPVKGRLYPLALTPSLLVWDDTYNANVGSMKAGIAVLAQHAGLRILIAGDMGELGDESAECHQAVGDAARDAGIDQVFTVGVLSQAISAPSQGQHFSDKAALLAVLLPYVAQQLQQDANITLLVKGSRSAAMEDVVRALQETFTC</sequence>
<evidence type="ECO:0000259" key="14">
    <source>
        <dbReference type="Pfam" id="PF08245"/>
    </source>
</evidence>
<comment type="caution">
    <text evidence="15">The sequence shown here is derived from an EMBL/GenBank/DDBJ whole genome shotgun (WGS) entry which is preliminary data.</text>
</comment>
<dbReference type="GO" id="GO:0008360">
    <property type="term" value="P:regulation of cell shape"/>
    <property type="evidence" value="ECO:0007669"/>
    <property type="project" value="UniProtKB-KW"/>
</dbReference>
<dbReference type="EC" id="6.3.2.10" evidence="10 11"/>
<dbReference type="Gene3D" id="3.90.190.20">
    <property type="entry name" value="Mur ligase, C-terminal domain"/>
    <property type="match status" value="1"/>
</dbReference>
<dbReference type="EMBL" id="JAFNAA010000006">
    <property type="protein sequence ID" value="MBO1108022.1"/>
    <property type="molecule type" value="Genomic_DNA"/>
</dbReference>
<dbReference type="Pfam" id="PF01225">
    <property type="entry name" value="Mur_ligase"/>
    <property type="match status" value="1"/>
</dbReference>
<feature type="domain" description="Mur ligase central" evidence="14">
    <location>
        <begin position="110"/>
        <end position="295"/>
    </location>
</feature>
<comment type="catalytic activity">
    <reaction evidence="10 11">
        <text>D-alanyl-D-alanine + UDP-N-acetyl-alpha-D-muramoyl-L-alanyl-gamma-D-glutamyl-meso-2,6-diaminopimelate + ATP = UDP-N-acetyl-alpha-D-muramoyl-L-alanyl-gamma-D-glutamyl-meso-2,6-diaminopimeloyl-D-alanyl-D-alanine + ADP + phosphate + H(+)</text>
        <dbReference type="Rhea" id="RHEA:28374"/>
        <dbReference type="ChEBI" id="CHEBI:15378"/>
        <dbReference type="ChEBI" id="CHEBI:30616"/>
        <dbReference type="ChEBI" id="CHEBI:43474"/>
        <dbReference type="ChEBI" id="CHEBI:57822"/>
        <dbReference type="ChEBI" id="CHEBI:61386"/>
        <dbReference type="ChEBI" id="CHEBI:83905"/>
        <dbReference type="ChEBI" id="CHEBI:456216"/>
        <dbReference type="EC" id="6.3.2.10"/>
    </reaction>
</comment>
<dbReference type="GO" id="GO:0005524">
    <property type="term" value="F:ATP binding"/>
    <property type="evidence" value="ECO:0007669"/>
    <property type="project" value="UniProtKB-UniRule"/>
</dbReference>
<evidence type="ECO:0000256" key="7">
    <source>
        <dbReference type="ARBA" id="ARBA00022984"/>
    </source>
</evidence>
<dbReference type="SUPFAM" id="SSF53623">
    <property type="entry name" value="MurD-like peptide ligases, catalytic domain"/>
    <property type="match status" value="1"/>
</dbReference>
<dbReference type="GO" id="GO:0047480">
    <property type="term" value="F:UDP-N-acetylmuramoyl-tripeptide-D-alanyl-D-alanine ligase activity"/>
    <property type="evidence" value="ECO:0007669"/>
    <property type="project" value="UniProtKB-UniRule"/>
</dbReference>
<evidence type="ECO:0000313" key="15">
    <source>
        <dbReference type="EMBL" id="MBO1108022.1"/>
    </source>
</evidence>
<evidence type="ECO:0000256" key="2">
    <source>
        <dbReference type="ARBA" id="ARBA00022598"/>
    </source>
</evidence>
<evidence type="ECO:0000259" key="13">
    <source>
        <dbReference type="Pfam" id="PF02875"/>
    </source>
</evidence>
<feature type="binding site" evidence="10">
    <location>
        <begin position="111"/>
        <end position="117"/>
    </location>
    <ligand>
        <name>ATP</name>
        <dbReference type="ChEBI" id="CHEBI:30616"/>
    </ligand>
</feature>
<dbReference type="InterPro" id="IPR005863">
    <property type="entry name" value="UDP-N-AcMur_synth"/>
</dbReference>
<dbReference type="InterPro" id="IPR035911">
    <property type="entry name" value="MurE/MurF_N"/>
</dbReference>
<dbReference type="Pfam" id="PF08245">
    <property type="entry name" value="Mur_ligase_M"/>
    <property type="match status" value="1"/>
</dbReference>
<dbReference type="GO" id="GO:0005737">
    <property type="term" value="C:cytoplasm"/>
    <property type="evidence" value="ECO:0007669"/>
    <property type="project" value="UniProtKB-SubCell"/>
</dbReference>
<dbReference type="GO" id="GO:0009252">
    <property type="term" value="P:peptidoglycan biosynthetic process"/>
    <property type="evidence" value="ECO:0007669"/>
    <property type="project" value="UniProtKB-UniRule"/>
</dbReference>